<gene>
    <name evidence="2" type="ORF">K503DRAFT_618250</name>
</gene>
<evidence type="ECO:0000313" key="2">
    <source>
        <dbReference type="EMBL" id="OAX32368.1"/>
    </source>
</evidence>
<dbReference type="AlphaFoldDB" id="A0A1B7MIG8"/>
<dbReference type="Proteomes" id="UP000092154">
    <property type="component" value="Unassembled WGS sequence"/>
</dbReference>
<dbReference type="InParanoid" id="A0A1B7MIG8"/>
<dbReference type="EMBL" id="KV449031">
    <property type="protein sequence ID" value="OAX32368.1"/>
    <property type="molecule type" value="Genomic_DNA"/>
</dbReference>
<reference evidence="2 3" key="1">
    <citation type="submission" date="2016-06" db="EMBL/GenBank/DDBJ databases">
        <title>Comparative genomics of the ectomycorrhizal sister species Rhizopogon vinicolor and Rhizopogon vesiculosus (Basidiomycota: Boletales) reveals a divergence of the mating type B locus.</title>
        <authorList>
            <consortium name="DOE Joint Genome Institute"/>
            <person name="Mujic A.B."/>
            <person name="Kuo A."/>
            <person name="Tritt A."/>
            <person name="Lipzen A."/>
            <person name="Chen C."/>
            <person name="Johnson J."/>
            <person name="Sharma A."/>
            <person name="Barry K."/>
            <person name="Grigoriev I.V."/>
            <person name="Spatafora J.W."/>
        </authorList>
    </citation>
    <scope>NUCLEOTIDE SEQUENCE [LARGE SCALE GENOMIC DNA]</scope>
    <source>
        <strain evidence="2 3">AM-OR11-026</strain>
    </source>
</reference>
<feature type="transmembrane region" description="Helical" evidence="1">
    <location>
        <begin position="12"/>
        <end position="35"/>
    </location>
</feature>
<name>A0A1B7MIG8_9AGAM</name>
<keyword evidence="1" id="KW-1133">Transmembrane helix</keyword>
<evidence type="ECO:0000313" key="3">
    <source>
        <dbReference type="Proteomes" id="UP000092154"/>
    </source>
</evidence>
<protein>
    <submittedName>
        <fullName evidence="2">Uncharacterized protein</fullName>
    </submittedName>
</protein>
<proteinExistence type="predicted"/>
<keyword evidence="1" id="KW-0472">Membrane</keyword>
<evidence type="ECO:0000256" key="1">
    <source>
        <dbReference type="SAM" id="Phobius"/>
    </source>
</evidence>
<sequence length="62" mass="7015">MNLVLAKNHRGIVCSFLFHLPSFLRSLCVAPYIFFNQCIWELCPMKTMQSDCPVSPLDGPGQ</sequence>
<keyword evidence="3" id="KW-1185">Reference proteome</keyword>
<organism evidence="2 3">
    <name type="scientific">Rhizopogon vinicolor AM-OR11-026</name>
    <dbReference type="NCBI Taxonomy" id="1314800"/>
    <lineage>
        <taxon>Eukaryota</taxon>
        <taxon>Fungi</taxon>
        <taxon>Dikarya</taxon>
        <taxon>Basidiomycota</taxon>
        <taxon>Agaricomycotina</taxon>
        <taxon>Agaricomycetes</taxon>
        <taxon>Agaricomycetidae</taxon>
        <taxon>Boletales</taxon>
        <taxon>Suillineae</taxon>
        <taxon>Rhizopogonaceae</taxon>
        <taxon>Rhizopogon</taxon>
    </lineage>
</organism>
<keyword evidence="1" id="KW-0812">Transmembrane</keyword>
<accession>A0A1B7MIG8</accession>